<evidence type="ECO:0000313" key="12">
    <source>
        <dbReference type="EMBL" id="RLL94599.1"/>
    </source>
</evidence>
<evidence type="ECO:0000256" key="9">
    <source>
        <dbReference type="ARBA" id="ARBA00031547"/>
    </source>
</evidence>
<evidence type="ECO:0000256" key="7">
    <source>
        <dbReference type="ARBA" id="ARBA00022840"/>
    </source>
</evidence>
<evidence type="ECO:0000313" key="13">
    <source>
        <dbReference type="Proteomes" id="UP000215289"/>
    </source>
</evidence>
<comment type="cofactor">
    <cofactor evidence="1">
        <name>Mg(2+)</name>
        <dbReference type="ChEBI" id="CHEBI:18420"/>
    </cofactor>
</comment>
<dbReference type="GO" id="GO:0070733">
    <property type="term" value="F:AMPylase activity"/>
    <property type="evidence" value="ECO:0007669"/>
    <property type="project" value="TreeGrafter"/>
</dbReference>
<dbReference type="GO" id="GO:0005524">
    <property type="term" value="F:ATP binding"/>
    <property type="evidence" value="ECO:0007669"/>
    <property type="project" value="UniProtKB-KW"/>
</dbReference>
<feature type="transmembrane region" description="Helical" evidence="11">
    <location>
        <begin position="666"/>
        <end position="684"/>
    </location>
</feature>
<keyword evidence="7" id="KW-0067">ATP-binding</keyword>
<dbReference type="Pfam" id="PF02696">
    <property type="entry name" value="SelO"/>
    <property type="match status" value="1"/>
</dbReference>
<dbReference type="PANTHER" id="PTHR32057:SF14">
    <property type="entry name" value="PROTEIN ADENYLYLTRANSFERASE SELO, MITOCHONDRIAL"/>
    <property type="match status" value="1"/>
</dbReference>
<dbReference type="PANTHER" id="PTHR32057">
    <property type="entry name" value="PROTEIN ADENYLYLTRANSFERASE SELO, MITOCHONDRIAL"/>
    <property type="match status" value="1"/>
</dbReference>
<organism evidence="12 13">
    <name type="scientific">Aspergillus turcosus</name>
    <dbReference type="NCBI Taxonomy" id="1245748"/>
    <lineage>
        <taxon>Eukaryota</taxon>
        <taxon>Fungi</taxon>
        <taxon>Dikarya</taxon>
        <taxon>Ascomycota</taxon>
        <taxon>Pezizomycotina</taxon>
        <taxon>Eurotiomycetes</taxon>
        <taxon>Eurotiomycetidae</taxon>
        <taxon>Eurotiales</taxon>
        <taxon>Aspergillaceae</taxon>
        <taxon>Aspergillus</taxon>
        <taxon>Aspergillus subgen. Fumigati</taxon>
    </lineage>
</organism>
<comment type="caution">
    <text evidence="12">The sequence shown here is derived from an EMBL/GenBank/DDBJ whole genome shotgun (WGS) entry which is preliminary data.</text>
</comment>
<name>A0A3R7F307_9EURO</name>
<comment type="similarity">
    <text evidence="2">Belongs to the SELO family.</text>
</comment>
<keyword evidence="11" id="KW-0472">Membrane</keyword>
<evidence type="ECO:0000256" key="2">
    <source>
        <dbReference type="ARBA" id="ARBA00009747"/>
    </source>
</evidence>
<keyword evidence="11" id="KW-1133">Transmembrane helix</keyword>
<dbReference type="GO" id="GO:0046872">
    <property type="term" value="F:metal ion binding"/>
    <property type="evidence" value="ECO:0007669"/>
    <property type="project" value="UniProtKB-KW"/>
</dbReference>
<evidence type="ECO:0000256" key="1">
    <source>
        <dbReference type="ARBA" id="ARBA00001946"/>
    </source>
</evidence>
<keyword evidence="6" id="KW-0547">Nucleotide-binding</keyword>
<evidence type="ECO:0000256" key="5">
    <source>
        <dbReference type="ARBA" id="ARBA00022723"/>
    </source>
</evidence>
<evidence type="ECO:0000256" key="6">
    <source>
        <dbReference type="ARBA" id="ARBA00022741"/>
    </source>
</evidence>
<dbReference type="EMBL" id="NIDN02000195">
    <property type="protein sequence ID" value="RLL94599.1"/>
    <property type="molecule type" value="Genomic_DNA"/>
</dbReference>
<sequence length="703" mass="77643">MANQFSTSTAGVSLAELPKSNVFTTRLPPDPAFETPESSHKAPREALGPRLVKGALYTFVRPEPAQEPELLSVSPKAMKDLGLKMGEELTPQFQAVVSGNEIFWDPEDGGIYPWAQCYGGWQLHSGSWAGQLGDGRAISLFECINPQTKRRFELQLKGAGKTPYSRFADGKAVLRSSIREYVVSEALGVPSTRALAITLLPKSKVLRERIEPGAIVARFAESWLRIGTFDLPHSRGDRDLIRKLATFTAEDVFGGWETLPGVVSLGRDHSTDAVDNPARDIPQDHAQEHQGVTENRFARLYREIVRRNAKTVAAWQAYGFMNGVLNTDNTSIFGLSLDFGPFAFMDNFDPQYTPNHDDHLLRYSYKNQPTVIWWNLVRLGEALGELIGAGDKVDEEWFVKDGLTEETAPPVVKLAEAIIERTGDEYRSVFLNEYKRLMSRRLGLKTQKESDFQELFSEMLDTLEALELDFNHFFRRLSNVALADIETDQQRMDTAPIFFHTEGFGGIGYTEQSAKERIAKWLAAWRSRILEDWGIEKDADRQKAMNAVNPKMTRDMCQLVRASGLNVSRLLALVANSFTLGFSGAVAGYMSNISTYDHCYSTKKCKKNIDERLTVVALLTMSAVAGHVAKATTRVASLLATAVSSVTEAASIVATLGTIACDMADLTAFVAFLAAAGSTIVVIARTSLRTLARNVSSNTAAIA</sequence>
<dbReference type="Proteomes" id="UP000215289">
    <property type="component" value="Unassembled WGS sequence"/>
</dbReference>
<protein>
    <recommendedName>
        <fullName evidence="9">Selenoprotein O</fullName>
    </recommendedName>
</protein>
<feature type="transmembrane region" description="Helical" evidence="11">
    <location>
        <begin position="613"/>
        <end position="629"/>
    </location>
</feature>
<dbReference type="GO" id="GO:0005739">
    <property type="term" value="C:mitochondrion"/>
    <property type="evidence" value="ECO:0007669"/>
    <property type="project" value="TreeGrafter"/>
</dbReference>
<dbReference type="AlphaFoldDB" id="A0A3R7F307"/>
<evidence type="ECO:0000256" key="3">
    <source>
        <dbReference type="ARBA" id="ARBA00022679"/>
    </source>
</evidence>
<proteinExistence type="inferred from homology"/>
<keyword evidence="5" id="KW-0479">Metal-binding</keyword>
<keyword evidence="11" id="KW-0812">Transmembrane</keyword>
<dbReference type="OrthoDB" id="10254721at2759"/>
<reference evidence="12 13" key="1">
    <citation type="submission" date="2018-08" db="EMBL/GenBank/DDBJ databases">
        <title>Draft genome sequences of two Aspergillus turcosus clinical strains isolated from bronchoalveolar lavage fluid: one azole-susceptible and the other azole-resistant.</title>
        <authorList>
            <person name="Parent-Michaud M."/>
            <person name="Dufresne P.J."/>
            <person name="Fournier E."/>
            <person name="Martineau C."/>
            <person name="Moreira S."/>
            <person name="Perkins V."/>
            <person name="De Repentigny L."/>
            <person name="Dufresne S.F."/>
        </authorList>
    </citation>
    <scope>NUCLEOTIDE SEQUENCE [LARGE SCALE GENOMIC DNA]</scope>
    <source>
        <strain evidence="12">HMR AF 1038</strain>
    </source>
</reference>
<keyword evidence="3" id="KW-0808">Transferase</keyword>
<keyword evidence="13" id="KW-1185">Reference proteome</keyword>
<accession>A0A3R7F307</accession>
<keyword evidence="4" id="KW-0548">Nucleotidyltransferase</keyword>
<evidence type="ECO:0000256" key="4">
    <source>
        <dbReference type="ARBA" id="ARBA00022695"/>
    </source>
</evidence>
<dbReference type="STRING" id="1245748.A0A3R7F307"/>
<evidence type="ECO:0000256" key="11">
    <source>
        <dbReference type="SAM" id="Phobius"/>
    </source>
</evidence>
<dbReference type="InterPro" id="IPR003846">
    <property type="entry name" value="SelO"/>
</dbReference>
<feature type="region of interest" description="Disordered" evidence="10">
    <location>
        <begin position="25"/>
        <end position="45"/>
    </location>
</feature>
<evidence type="ECO:0000256" key="8">
    <source>
        <dbReference type="ARBA" id="ARBA00022842"/>
    </source>
</evidence>
<gene>
    <name evidence="12" type="ORF">CFD26_101083</name>
</gene>
<evidence type="ECO:0000256" key="10">
    <source>
        <dbReference type="SAM" id="MobiDB-lite"/>
    </source>
</evidence>
<keyword evidence="8" id="KW-0460">Magnesium</keyword>